<gene>
    <name evidence="2" type="ORF">GQ55_7G281800</name>
</gene>
<dbReference type="Proteomes" id="UP000244336">
    <property type="component" value="Chromosome 7"/>
</dbReference>
<dbReference type="EMBL" id="CM009755">
    <property type="protein sequence ID" value="PUZ48881.1"/>
    <property type="molecule type" value="Genomic_DNA"/>
</dbReference>
<proteinExistence type="predicted"/>
<protein>
    <submittedName>
        <fullName evidence="2">Uncharacterized protein</fullName>
    </submittedName>
</protein>
<sequence length="160" mass="16965">MPTRTGVVLGRHDDRAPDPPPRPSTAQRGREPRQQLPGGRRLTSSPTGPARPAGRRRPRRRCREEHRADHGAAGPVAAATGRRWQHGRVRLQRRGRVPRRPRSSAWPAPSSTGGAAAGAGSAGHEAREAGAPTARQGASSDAAAVASPATVEDFLDRDPK</sequence>
<feature type="compositionally biased region" description="Basic residues" evidence="1">
    <location>
        <begin position="83"/>
        <end position="102"/>
    </location>
</feature>
<evidence type="ECO:0000313" key="3">
    <source>
        <dbReference type="Proteomes" id="UP000244336"/>
    </source>
</evidence>
<keyword evidence="3" id="KW-1185">Reference proteome</keyword>
<reference evidence="2 3" key="1">
    <citation type="submission" date="2018-04" db="EMBL/GenBank/DDBJ databases">
        <title>WGS assembly of Panicum hallii var. hallii HAL2.</title>
        <authorList>
            <person name="Lovell J."/>
            <person name="Jenkins J."/>
            <person name="Lowry D."/>
            <person name="Mamidi S."/>
            <person name="Sreedasyam A."/>
            <person name="Weng X."/>
            <person name="Barry K."/>
            <person name="Bonette J."/>
            <person name="Campitelli B."/>
            <person name="Daum C."/>
            <person name="Gordon S."/>
            <person name="Gould B."/>
            <person name="Lipzen A."/>
            <person name="MacQueen A."/>
            <person name="Palacio-Mejia J."/>
            <person name="Plott C."/>
            <person name="Shakirov E."/>
            <person name="Shu S."/>
            <person name="Yoshinaga Y."/>
            <person name="Zane M."/>
            <person name="Rokhsar D."/>
            <person name="Grimwood J."/>
            <person name="Schmutz J."/>
            <person name="Juenger T."/>
        </authorList>
    </citation>
    <scope>NUCLEOTIDE SEQUENCE [LARGE SCALE GENOMIC DNA]</scope>
    <source>
        <strain evidence="3">cv. HAL2</strain>
    </source>
</reference>
<evidence type="ECO:0000256" key="1">
    <source>
        <dbReference type="SAM" id="MobiDB-lite"/>
    </source>
</evidence>
<dbReference type="AlphaFoldDB" id="A0A2T7CZZ4"/>
<feature type="compositionally biased region" description="Low complexity" evidence="1">
    <location>
        <begin position="122"/>
        <end position="149"/>
    </location>
</feature>
<accession>A0A2T7CZZ4</accession>
<name>A0A2T7CZZ4_9POAL</name>
<evidence type="ECO:0000313" key="2">
    <source>
        <dbReference type="EMBL" id="PUZ48881.1"/>
    </source>
</evidence>
<feature type="compositionally biased region" description="Low complexity" evidence="1">
    <location>
        <begin position="103"/>
        <end position="114"/>
    </location>
</feature>
<feature type="compositionally biased region" description="Low complexity" evidence="1">
    <location>
        <begin position="71"/>
        <end position="82"/>
    </location>
</feature>
<organism evidence="2 3">
    <name type="scientific">Panicum hallii var. hallii</name>
    <dbReference type="NCBI Taxonomy" id="1504633"/>
    <lineage>
        <taxon>Eukaryota</taxon>
        <taxon>Viridiplantae</taxon>
        <taxon>Streptophyta</taxon>
        <taxon>Embryophyta</taxon>
        <taxon>Tracheophyta</taxon>
        <taxon>Spermatophyta</taxon>
        <taxon>Magnoliopsida</taxon>
        <taxon>Liliopsida</taxon>
        <taxon>Poales</taxon>
        <taxon>Poaceae</taxon>
        <taxon>PACMAD clade</taxon>
        <taxon>Panicoideae</taxon>
        <taxon>Panicodae</taxon>
        <taxon>Paniceae</taxon>
        <taxon>Panicinae</taxon>
        <taxon>Panicum</taxon>
        <taxon>Panicum sect. Panicum</taxon>
    </lineage>
</organism>
<dbReference type="Gramene" id="PUZ48881">
    <property type="protein sequence ID" value="PUZ48881"/>
    <property type="gene ID" value="GQ55_7G281800"/>
</dbReference>
<feature type="region of interest" description="Disordered" evidence="1">
    <location>
        <begin position="1"/>
        <end position="160"/>
    </location>
</feature>